<dbReference type="Proteomes" id="UP001140091">
    <property type="component" value="Unassembled WGS sequence"/>
</dbReference>
<dbReference type="EMBL" id="JANBPK010000972">
    <property type="protein sequence ID" value="KAJ2927632.1"/>
    <property type="molecule type" value="Genomic_DNA"/>
</dbReference>
<evidence type="ECO:0000313" key="2">
    <source>
        <dbReference type="EMBL" id="KAJ2927632.1"/>
    </source>
</evidence>
<keyword evidence="3" id="KW-1185">Reference proteome</keyword>
<feature type="non-terminal residue" evidence="2">
    <location>
        <position position="175"/>
    </location>
</feature>
<evidence type="ECO:0000313" key="3">
    <source>
        <dbReference type="Proteomes" id="UP001140091"/>
    </source>
</evidence>
<dbReference type="AlphaFoldDB" id="A0A9W8J3N0"/>
<protein>
    <submittedName>
        <fullName evidence="2">Uncharacterized protein</fullName>
    </submittedName>
</protein>
<organism evidence="2 3">
    <name type="scientific">Candolleomyces eurysporus</name>
    <dbReference type="NCBI Taxonomy" id="2828524"/>
    <lineage>
        <taxon>Eukaryota</taxon>
        <taxon>Fungi</taxon>
        <taxon>Dikarya</taxon>
        <taxon>Basidiomycota</taxon>
        <taxon>Agaricomycotina</taxon>
        <taxon>Agaricomycetes</taxon>
        <taxon>Agaricomycetidae</taxon>
        <taxon>Agaricales</taxon>
        <taxon>Agaricineae</taxon>
        <taxon>Psathyrellaceae</taxon>
        <taxon>Candolleomyces</taxon>
    </lineage>
</organism>
<reference evidence="2" key="1">
    <citation type="submission" date="2022-06" db="EMBL/GenBank/DDBJ databases">
        <title>Genome Sequence of Candolleomyces eurysporus.</title>
        <authorList>
            <person name="Buettner E."/>
        </authorList>
    </citation>
    <scope>NUCLEOTIDE SEQUENCE</scope>
    <source>
        <strain evidence="2">VTCC 930004</strain>
    </source>
</reference>
<gene>
    <name evidence="2" type="ORF">H1R20_g9456</name>
</gene>
<name>A0A9W8J3N0_9AGAR</name>
<evidence type="ECO:0000256" key="1">
    <source>
        <dbReference type="SAM" id="MobiDB-lite"/>
    </source>
</evidence>
<comment type="caution">
    <text evidence="2">The sequence shown here is derived from an EMBL/GenBank/DDBJ whole genome shotgun (WGS) entry which is preliminary data.</text>
</comment>
<proteinExistence type="predicted"/>
<feature type="compositionally biased region" description="Low complexity" evidence="1">
    <location>
        <begin position="85"/>
        <end position="95"/>
    </location>
</feature>
<feature type="compositionally biased region" description="Polar residues" evidence="1">
    <location>
        <begin position="57"/>
        <end position="68"/>
    </location>
</feature>
<sequence>MYARHQRRYDPFFNEWDCSDEFQWKSGYVLDKDNDDNDDNDDKGRVKFKATPPVPQPTTNTIISQLSEGQAPFSELDPAPDLFRPSSPSASNPSNVSPPLPLQELPFNAIQAEVEDAFGRFYGFCAPTLGTEFPNLSITEQSTDAFLHLLGLVSKDLTFTSQALITKLHNCFLIQ</sequence>
<accession>A0A9W8J3N0</accession>
<dbReference type="OrthoDB" id="3061891at2759"/>
<feature type="region of interest" description="Disordered" evidence="1">
    <location>
        <begin position="30"/>
        <end position="98"/>
    </location>
</feature>